<evidence type="ECO:0000313" key="4">
    <source>
        <dbReference type="Proteomes" id="UP000031443"/>
    </source>
</evidence>
<evidence type="ECO:0000313" key="3">
    <source>
        <dbReference type="EMBL" id="EMP32904.1"/>
    </source>
</evidence>
<feature type="region of interest" description="Disordered" evidence="1">
    <location>
        <begin position="72"/>
        <end position="101"/>
    </location>
</feature>
<dbReference type="PANTHER" id="PTHR47595:SF1">
    <property type="entry name" value="MYB_SANT-LIKE DNA-BINDING DOMAIN-CONTAINING PROTEIN"/>
    <property type="match status" value="1"/>
</dbReference>
<proteinExistence type="predicted"/>
<dbReference type="PANTHER" id="PTHR47595">
    <property type="entry name" value="HEAT SHOCK 70 KDA PROTEIN 14"/>
    <property type="match status" value="1"/>
</dbReference>
<feature type="compositionally biased region" description="Acidic residues" evidence="1">
    <location>
        <begin position="73"/>
        <end position="86"/>
    </location>
</feature>
<dbReference type="Pfam" id="PF13837">
    <property type="entry name" value="Myb_DNA-bind_4"/>
    <property type="match status" value="1"/>
</dbReference>
<keyword evidence="4" id="KW-1185">Reference proteome</keyword>
<evidence type="ECO:0000259" key="2">
    <source>
        <dbReference type="Pfam" id="PF13837"/>
    </source>
</evidence>
<organism evidence="3 4">
    <name type="scientific">Chelonia mydas</name>
    <name type="common">Green sea-turtle</name>
    <name type="synonym">Chelonia agassizi</name>
    <dbReference type="NCBI Taxonomy" id="8469"/>
    <lineage>
        <taxon>Eukaryota</taxon>
        <taxon>Metazoa</taxon>
        <taxon>Chordata</taxon>
        <taxon>Craniata</taxon>
        <taxon>Vertebrata</taxon>
        <taxon>Euteleostomi</taxon>
        <taxon>Archelosauria</taxon>
        <taxon>Testudinata</taxon>
        <taxon>Testudines</taxon>
        <taxon>Cryptodira</taxon>
        <taxon>Durocryptodira</taxon>
        <taxon>Americhelydia</taxon>
        <taxon>Chelonioidea</taxon>
        <taxon>Cheloniidae</taxon>
        <taxon>Chelonia</taxon>
    </lineage>
</organism>
<name>M7B719_CHEMY</name>
<dbReference type="AlphaFoldDB" id="M7B719"/>
<sequence>MRDRGYIRDATQCHVKLKQLRQVYQKTKESNGHSRTEPQTCRFYDELHAILGGAATTTPPLSDDGVLSAMAEDFADGEDEEEDELGESPQHTVLPDSQDLSITLTEMPSQPIKAREGTSEKCQKAQSKFGMQSTSEQKFTDLGNPVTASLVQYGIIKLQKKRMHEDLSE</sequence>
<reference evidence="4" key="1">
    <citation type="journal article" date="2013" name="Nat. Genet.">
        <title>The draft genomes of soft-shell turtle and green sea turtle yield insights into the development and evolution of the turtle-specific body plan.</title>
        <authorList>
            <person name="Wang Z."/>
            <person name="Pascual-Anaya J."/>
            <person name="Zadissa A."/>
            <person name="Li W."/>
            <person name="Niimura Y."/>
            <person name="Huang Z."/>
            <person name="Li C."/>
            <person name="White S."/>
            <person name="Xiong Z."/>
            <person name="Fang D."/>
            <person name="Wang B."/>
            <person name="Ming Y."/>
            <person name="Chen Y."/>
            <person name="Zheng Y."/>
            <person name="Kuraku S."/>
            <person name="Pignatelli M."/>
            <person name="Herrero J."/>
            <person name="Beal K."/>
            <person name="Nozawa M."/>
            <person name="Li Q."/>
            <person name="Wang J."/>
            <person name="Zhang H."/>
            <person name="Yu L."/>
            <person name="Shigenobu S."/>
            <person name="Wang J."/>
            <person name="Liu J."/>
            <person name="Flicek P."/>
            <person name="Searle S."/>
            <person name="Wang J."/>
            <person name="Kuratani S."/>
            <person name="Yin Y."/>
            <person name="Aken B."/>
            <person name="Zhang G."/>
            <person name="Irie N."/>
        </authorList>
    </citation>
    <scope>NUCLEOTIDE SEQUENCE [LARGE SCALE GENOMIC DNA]</scope>
</reference>
<feature type="domain" description="Myb/SANT-like DNA-binding" evidence="2">
    <location>
        <begin position="1"/>
        <end position="50"/>
    </location>
</feature>
<gene>
    <name evidence="3" type="ORF">UY3_09954</name>
</gene>
<dbReference type="EMBL" id="KB538241">
    <property type="protein sequence ID" value="EMP32904.1"/>
    <property type="molecule type" value="Genomic_DNA"/>
</dbReference>
<protein>
    <submittedName>
        <fullName evidence="3">Zinc finger and SCAN domain-containing protein 29</fullName>
    </submittedName>
</protein>
<evidence type="ECO:0000256" key="1">
    <source>
        <dbReference type="SAM" id="MobiDB-lite"/>
    </source>
</evidence>
<dbReference type="InterPro" id="IPR044822">
    <property type="entry name" value="Myb_DNA-bind_4"/>
</dbReference>
<accession>M7B719</accession>
<dbReference type="Proteomes" id="UP000031443">
    <property type="component" value="Unassembled WGS sequence"/>
</dbReference>